<name>A0A0Q5U7B2_DROER</name>
<dbReference type="Gene3D" id="1.10.238.10">
    <property type="entry name" value="EF-hand"/>
    <property type="match status" value="2"/>
</dbReference>
<feature type="domain" description="EF-hand" evidence="6">
    <location>
        <begin position="87"/>
        <end position="122"/>
    </location>
</feature>
<dbReference type="PANTHER" id="PTHR23048:SF0">
    <property type="entry name" value="CALMODULIN LIKE 3"/>
    <property type="match status" value="1"/>
</dbReference>
<evidence type="ECO:0000256" key="5">
    <source>
        <dbReference type="ARBA" id="ARBA00038202"/>
    </source>
</evidence>
<dbReference type="Pfam" id="PF13499">
    <property type="entry name" value="EF-hand_7"/>
    <property type="match status" value="2"/>
</dbReference>
<accession>A0A0Q5U7B2</accession>
<dbReference type="GO" id="GO:0005509">
    <property type="term" value="F:calcium ion binding"/>
    <property type="evidence" value="ECO:0007669"/>
    <property type="project" value="InterPro"/>
</dbReference>
<dbReference type="PANTHER" id="PTHR23048">
    <property type="entry name" value="MYOSIN LIGHT CHAIN 1, 3"/>
    <property type="match status" value="1"/>
</dbReference>
<evidence type="ECO:0000313" key="8">
    <source>
        <dbReference type="Proteomes" id="UP000008711"/>
    </source>
</evidence>
<keyword evidence="2" id="KW-0677">Repeat</keyword>
<dbReference type="FunFam" id="1.10.238.10:FF:000103">
    <property type="entry name" value="Troponin C Ib"/>
    <property type="match status" value="1"/>
</dbReference>
<keyword evidence="1" id="KW-0479">Metal-binding</keyword>
<feature type="domain" description="EF-hand" evidence="6">
    <location>
        <begin position="47"/>
        <end position="82"/>
    </location>
</feature>
<organism evidence="7 8">
    <name type="scientific">Drosophila erecta</name>
    <name type="common">Fruit fly</name>
    <dbReference type="NCBI Taxonomy" id="7220"/>
    <lineage>
        <taxon>Eukaryota</taxon>
        <taxon>Metazoa</taxon>
        <taxon>Ecdysozoa</taxon>
        <taxon>Arthropoda</taxon>
        <taxon>Hexapoda</taxon>
        <taxon>Insecta</taxon>
        <taxon>Pterygota</taxon>
        <taxon>Neoptera</taxon>
        <taxon>Endopterygota</taxon>
        <taxon>Diptera</taxon>
        <taxon>Brachycera</taxon>
        <taxon>Muscomorpha</taxon>
        <taxon>Ephydroidea</taxon>
        <taxon>Drosophilidae</taxon>
        <taxon>Drosophila</taxon>
        <taxon>Sophophora</taxon>
    </lineage>
</organism>
<sequence length="189" mass="21283">MSSVDEDLTPEQIAVLQKAFNSFDHQKTGSIPTEMVADILRLMGQPFDKKILEELIEEVDEDKSGRLEFGEFVQLAAKFIVEEDAEAMQKELREAFRLYDKQGNGFIPTTCLKEILKELDDQLTEQELDIMIEEIDSDGSGTVDFDGEWPFMLVLILIHSSGFPSASASPSTYPPTSTHIGAYSDHKFR</sequence>
<dbReference type="FunFam" id="1.10.238.10:FF:000177">
    <property type="entry name" value="Troponin C Ia"/>
    <property type="match status" value="1"/>
</dbReference>
<evidence type="ECO:0000256" key="2">
    <source>
        <dbReference type="ARBA" id="ARBA00022737"/>
    </source>
</evidence>
<dbReference type="InterPro" id="IPR050230">
    <property type="entry name" value="CALM/Myosin/TropC-like"/>
</dbReference>
<dbReference type="GO" id="GO:0016460">
    <property type="term" value="C:myosin II complex"/>
    <property type="evidence" value="ECO:0007669"/>
    <property type="project" value="TreeGrafter"/>
</dbReference>
<evidence type="ECO:0000256" key="4">
    <source>
        <dbReference type="ARBA" id="ARBA00023179"/>
    </source>
</evidence>
<feature type="domain" description="EF-hand" evidence="6">
    <location>
        <begin position="11"/>
        <end position="46"/>
    </location>
</feature>
<dbReference type="PROSITE" id="PS00018">
    <property type="entry name" value="EF_HAND_1"/>
    <property type="match status" value="1"/>
</dbReference>
<keyword evidence="3" id="KW-0106">Calcium</keyword>
<keyword evidence="8" id="KW-1185">Reference proteome</keyword>
<evidence type="ECO:0000256" key="1">
    <source>
        <dbReference type="ARBA" id="ARBA00022723"/>
    </source>
</evidence>
<dbReference type="Proteomes" id="UP000008711">
    <property type="component" value="Unassembled WGS sequence"/>
</dbReference>
<dbReference type="SUPFAM" id="SSF47473">
    <property type="entry name" value="EF-hand"/>
    <property type="match status" value="1"/>
</dbReference>
<reference evidence="7 8" key="1">
    <citation type="journal article" date="2007" name="Nature">
        <title>Evolution of genes and genomes on the Drosophila phylogeny.</title>
        <authorList>
            <consortium name="Drosophila 12 Genomes Consortium"/>
            <person name="Clark A.G."/>
            <person name="Eisen M.B."/>
            <person name="Smith D.R."/>
            <person name="Bergman C.M."/>
            <person name="Oliver B."/>
            <person name="Markow T.A."/>
            <person name="Kaufman T.C."/>
            <person name="Kellis M."/>
            <person name="Gelbart W."/>
            <person name="Iyer V.N."/>
            <person name="Pollard D.A."/>
            <person name="Sackton T.B."/>
            <person name="Larracuente A.M."/>
            <person name="Singh N.D."/>
            <person name="Abad J.P."/>
            <person name="Abt D.N."/>
            <person name="Adryan B."/>
            <person name="Aguade M."/>
            <person name="Akashi H."/>
            <person name="Anderson W.W."/>
            <person name="Aquadro C.F."/>
            <person name="Ardell D.H."/>
            <person name="Arguello R."/>
            <person name="Artieri C.G."/>
            <person name="Barbash D.A."/>
            <person name="Barker D."/>
            <person name="Barsanti P."/>
            <person name="Batterham P."/>
            <person name="Batzoglou S."/>
            <person name="Begun D."/>
            <person name="Bhutkar A."/>
            <person name="Blanco E."/>
            <person name="Bosak S.A."/>
            <person name="Bradley R.K."/>
            <person name="Brand A.D."/>
            <person name="Brent M.R."/>
            <person name="Brooks A.N."/>
            <person name="Brown R.H."/>
            <person name="Butlin R.K."/>
            <person name="Caggese C."/>
            <person name="Calvi B.R."/>
            <person name="Bernardo de Carvalho A."/>
            <person name="Caspi A."/>
            <person name="Castrezana S."/>
            <person name="Celniker S.E."/>
            <person name="Chang J.L."/>
            <person name="Chapple C."/>
            <person name="Chatterji S."/>
            <person name="Chinwalla A."/>
            <person name="Civetta A."/>
            <person name="Clifton S.W."/>
            <person name="Comeron J.M."/>
            <person name="Costello J.C."/>
            <person name="Coyne J.A."/>
            <person name="Daub J."/>
            <person name="David R.G."/>
            <person name="Delcher A.L."/>
            <person name="Delehaunty K."/>
            <person name="Do C.B."/>
            <person name="Ebling H."/>
            <person name="Edwards K."/>
            <person name="Eickbush T."/>
            <person name="Evans J.D."/>
            <person name="Filipski A."/>
            <person name="Findeiss S."/>
            <person name="Freyhult E."/>
            <person name="Fulton L."/>
            <person name="Fulton R."/>
            <person name="Garcia A.C."/>
            <person name="Gardiner A."/>
            <person name="Garfield D.A."/>
            <person name="Garvin B.E."/>
            <person name="Gibson G."/>
            <person name="Gilbert D."/>
            <person name="Gnerre S."/>
            <person name="Godfrey J."/>
            <person name="Good R."/>
            <person name="Gotea V."/>
            <person name="Gravely B."/>
            <person name="Greenberg A.J."/>
            <person name="Griffiths-Jones S."/>
            <person name="Gross S."/>
            <person name="Guigo R."/>
            <person name="Gustafson E.A."/>
            <person name="Haerty W."/>
            <person name="Hahn M.W."/>
            <person name="Halligan D.L."/>
            <person name="Halpern A.L."/>
            <person name="Halter G.M."/>
            <person name="Han M.V."/>
            <person name="Heger A."/>
            <person name="Hillier L."/>
            <person name="Hinrichs A.S."/>
            <person name="Holmes I."/>
            <person name="Hoskins R.A."/>
            <person name="Hubisz M.J."/>
            <person name="Hultmark D."/>
            <person name="Huntley M.A."/>
            <person name="Jaffe D.B."/>
            <person name="Jagadeeshan S."/>
            <person name="Jeck W.R."/>
            <person name="Johnson J."/>
            <person name="Jones C.D."/>
            <person name="Jordan W.C."/>
            <person name="Karpen G.H."/>
            <person name="Kataoka E."/>
            <person name="Keightley P.D."/>
            <person name="Kheradpour P."/>
            <person name="Kirkness E.F."/>
            <person name="Koerich L.B."/>
            <person name="Kristiansen K."/>
            <person name="Kudrna D."/>
            <person name="Kulathinal R.J."/>
            <person name="Kumar S."/>
            <person name="Kwok R."/>
            <person name="Lander E."/>
            <person name="Langley C.H."/>
            <person name="Lapoint R."/>
            <person name="Lazzaro B.P."/>
            <person name="Lee S.J."/>
            <person name="Levesque L."/>
            <person name="Li R."/>
            <person name="Lin C.F."/>
            <person name="Lin M.F."/>
            <person name="Lindblad-Toh K."/>
            <person name="Llopart A."/>
            <person name="Long M."/>
            <person name="Low L."/>
            <person name="Lozovsky E."/>
            <person name="Lu J."/>
            <person name="Luo M."/>
            <person name="Machado C.A."/>
            <person name="Makalowski W."/>
            <person name="Marzo M."/>
            <person name="Matsuda M."/>
            <person name="Matzkin L."/>
            <person name="McAllister B."/>
            <person name="McBride C.S."/>
            <person name="McKernan B."/>
            <person name="McKernan K."/>
            <person name="Mendez-Lago M."/>
            <person name="Minx P."/>
            <person name="Mollenhauer M.U."/>
            <person name="Montooth K."/>
            <person name="Mount S.M."/>
            <person name="Mu X."/>
            <person name="Myers E."/>
            <person name="Negre B."/>
            <person name="Newfeld S."/>
            <person name="Nielsen R."/>
            <person name="Noor M.A."/>
            <person name="O'Grady P."/>
            <person name="Pachter L."/>
            <person name="Papaceit M."/>
            <person name="Parisi M.J."/>
            <person name="Parisi M."/>
            <person name="Parts L."/>
            <person name="Pedersen J.S."/>
            <person name="Pesole G."/>
            <person name="Phillippy A.M."/>
            <person name="Ponting C.P."/>
            <person name="Pop M."/>
            <person name="Porcelli D."/>
            <person name="Powell J.R."/>
            <person name="Prohaska S."/>
            <person name="Pruitt K."/>
            <person name="Puig M."/>
            <person name="Quesneville H."/>
            <person name="Ram K.R."/>
            <person name="Rand D."/>
            <person name="Rasmussen M.D."/>
            <person name="Reed L.K."/>
            <person name="Reenan R."/>
            <person name="Reily A."/>
            <person name="Remington K.A."/>
            <person name="Rieger T.T."/>
            <person name="Ritchie M.G."/>
            <person name="Robin C."/>
            <person name="Rogers Y.H."/>
            <person name="Rohde C."/>
            <person name="Rozas J."/>
            <person name="Rubenfield M.J."/>
            <person name="Ruiz A."/>
            <person name="Russo S."/>
            <person name="Salzberg S.L."/>
            <person name="Sanchez-Gracia A."/>
            <person name="Saranga D.J."/>
            <person name="Sato H."/>
            <person name="Schaeffer S.W."/>
            <person name="Schatz M.C."/>
            <person name="Schlenke T."/>
            <person name="Schwartz R."/>
            <person name="Segarra C."/>
            <person name="Singh R.S."/>
            <person name="Sirot L."/>
            <person name="Sirota M."/>
            <person name="Sisneros N.B."/>
            <person name="Smith C.D."/>
            <person name="Smith T.F."/>
            <person name="Spieth J."/>
            <person name="Stage D.E."/>
            <person name="Stark A."/>
            <person name="Stephan W."/>
            <person name="Strausberg R.L."/>
            <person name="Strempel S."/>
            <person name="Sturgill D."/>
            <person name="Sutton G."/>
            <person name="Sutton G.G."/>
            <person name="Tao W."/>
            <person name="Teichmann S."/>
            <person name="Tobari Y.N."/>
            <person name="Tomimura Y."/>
            <person name="Tsolas J.M."/>
            <person name="Valente V.L."/>
            <person name="Venter E."/>
            <person name="Venter J.C."/>
            <person name="Vicario S."/>
            <person name="Vieira F.G."/>
            <person name="Vilella A.J."/>
            <person name="Villasante A."/>
            <person name="Walenz B."/>
            <person name="Wang J."/>
            <person name="Wasserman M."/>
            <person name="Watts T."/>
            <person name="Wilson D."/>
            <person name="Wilson R.K."/>
            <person name="Wing R.A."/>
            <person name="Wolfner M.F."/>
            <person name="Wong A."/>
            <person name="Wong G.K."/>
            <person name="Wu C.I."/>
            <person name="Wu G."/>
            <person name="Yamamoto D."/>
            <person name="Yang H.P."/>
            <person name="Yang S.P."/>
            <person name="Yorke J.A."/>
            <person name="Yoshida K."/>
            <person name="Zdobnov E."/>
            <person name="Zhang P."/>
            <person name="Zhang Y."/>
            <person name="Zimin A.V."/>
            <person name="Baldwin J."/>
            <person name="Abdouelleil A."/>
            <person name="Abdulkadir J."/>
            <person name="Abebe A."/>
            <person name="Abera B."/>
            <person name="Abreu J."/>
            <person name="Acer S.C."/>
            <person name="Aftuck L."/>
            <person name="Alexander A."/>
            <person name="An P."/>
            <person name="Anderson E."/>
            <person name="Anderson S."/>
            <person name="Arachi H."/>
            <person name="Azer M."/>
            <person name="Bachantsang P."/>
            <person name="Barry A."/>
            <person name="Bayul T."/>
            <person name="Berlin A."/>
            <person name="Bessette D."/>
            <person name="Bloom T."/>
            <person name="Blye J."/>
            <person name="Boguslavskiy L."/>
            <person name="Bonnet C."/>
            <person name="Boukhgalter B."/>
            <person name="Bourzgui I."/>
            <person name="Brown A."/>
            <person name="Cahill P."/>
            <person name="Channer S."/>
            <person name="Cheshatsang Y."/>
            <person name="Chuda L."/>
            <person name="Citroen M."/>
            <person name="Collymore A."/>
            <person name="Cooke P."/>
            <person name="Costello M."/>
            <person name="D'Aco K."/>
            <person name="Daza R."/>
            <person name="De Haan G."/>
            <person name="DeGray S."/>
            <person name="DeMaso C."/>
            <person name="Dhargay N."/>
            <person name="Dooley K."/>
            <person name="Dooley E."/>
            <person name="Doricent M."/>
            <person name="Dorje P."/>
            <person name="Dorjee K."/>
            <person name="Dupes A."/>
            <person name="Elong R."/>
            <person name="Falk J."/>
            <person name="Farina A."/>
            <person name="Faro S."/>
            <person name="Ferguson D."/>
            <person name="Fisher S."/>
            <person name="Foley C.D."/>
            <person name="Franke A."/>
            <person name="Friedrich D."/>
            <person name="Gadbois L."/>
            <person name="Gearin G."/>
            <person name="Gearin C.R."/>
            <person name="Giannoukos G."/>
            <person name="Goode T."/>
            <person name="Graham J."/>
            <person name="Grandbois E."/>
            <person name="Grewal S."/>
            <person name="Gyaltsen K."/>
            <person name="Hafez N."/>
            <person name="Hagos B."/>
            <person name="Hall J."/>
            <person name="Henson C."/>
            <person name="Hollinger A."/>
            <person name="Honan T."/>
            <person name="Huard M.D."/>
            <person name="Hughes L."/>
            <person name="Hurhula B."/>
            <person name="Husby M.E."/>
            <person name="Kamat A."/>
            <person name="Kanga B."/>
            <person name="Kashin S."/>
            <person name="Khazanovich D."/>
            <person name="Kisner P."/>
            <person name="Lance K."/>
            <person name="Lara M."/>
            <person name="Lee W."/>
            <person name="Lennon N."/>
            <person name="Letendre F."/>
            <person name="LeVine R."/>
            <person name="Lipovsky A."/>
            <person name="Liu X."/>
            <person name="Liu J."/>
            <person name="Liu S."/>
            <person name="Lokyitsang T."/>
            <person name="Lokyitsang Y."/>
            <person name="Lubonja R."/>
            <person name="Lui A."/>
            <person name="MacDonald P."/>
            <person name="Magnisalis V."/>
            <person name="Maru K."/>
            <person name="Matthews C."/>
            <person name="McCusker W."/>
            <person name="McDonough S."/>
            <person name="Mehta T."/>
            <person name="Meldrim J."/>
            <person name="Meneus L."/>
            <person name="Mihai O."/>
            <person name="Mihalev A."/>
            <person name="Mihova T."/>
            <person name="Mittelman R."/>
            <person name="Mlenga V."/>
            <person name="Montmayeur A."/>
            <person name="Mulrain L."/>
            <person name="Navidi A."/>
            <person name="Naylor J."/>
            <person name="Negash T."/>
            <person name="Nguyen T."/>
            <person name="Nguyen N."/>
            <person name="Nicol R."/>
            <person name="Norbu C."/>
            <person name="Norbu N."/>
            <person name="Novod N."/>
            <person name="O'Neill B."/>
            <person name="Osman S."/>
            <person name="Markiewicz E."/>
            <person name="Oyono O.L."/>
            <person name="Patti C."/>
            <person name="Phunkhang P."/>
            <person name="Pierre F."/>
            <person name="Priest M."/>
            <person name="Raghuraman S."/>
            <person name="Rege F."/>
            <person name="Reyes R."/>
            <person name="Rise C."/>
            <person name="Rogov P."/>
            <person name="Ross K."/>
            <person name="Ryan E."/>
            <person name="Settipalli S."/>
            <person name="Shea T."/>
            <person name="Sherpa N."/>
            <person name="Shi L."/>
            <person name="Shih D."/>
            <person name="Sparrow T."/>
            <person name="Spaulding J."/>
            <person name="Stalker J."/>
            <person name="Stange-Thomann N."/>
            <person name="Stavropoulos S."/>
            <person name="Stone C."/>
            <person name="Strader C."/>
            <person name="Tesfaye S."/>
            <person name="Thomson T."/>
            <person name="Thoulutsang Y."/>
            <person name="Thoulutsang D."/>
            <person name="Topham K."/>
            <person name="Topping I."/>
            <person name="Tsamla T."/>
            <person name="Vassiliev H."/>
            <person name="Vo A."/>
            <person name="Wangchuk T."/>
            <person name="Wangdi T."/>
            <person name="Weiand M."/>
            <person name="Wilkinson J."/>
            <person name="Wilson A."/>
            <person name="Yadav S."/>
            <person name="Young G."/>
            <person name="Yu Q."/>
            <person name="Zembek L."/>
            <person name="Zhong D."/>
            <person name="Zimmer A."/>
            <person name="Zwirko Z."/>
            <person name="Jaffe D.B."/>
            <person name="Alvarez P."/>
            <person name="Brockman W."/>
            <person name="Butler J."/>
            <person name="Chin C."/>
            <person name="Gnerre S."/>
            <person name="Grabherr M."/>
            <person name="Kleber M."/>
            <person name="Mauceli E."/>
            <person name="MacCallum I."/>
        </authorList>
    </citation>
    <scope>NUCLEOTIDE SEQUENCE [LARGE SCALE GENOMIC DNA]</scope>
    <source>
        <strain evidence="7 8">TSC#14021-0224.01</strain>
    </source>
</reference>
<gene>
    <name evidence="7" type="primary">Dere\GG13604</name>
    <name evidence="7" type="synonym">dere_GLEANR_13853</name>
    <name evidence="7" type="synonym">GG13604</name>
    <name evidence="7" type="ORF">Dere_GG13604</name>
</gene>
<proteinExistence type="inferred from homology"/>
<dbReference type="CDD" id="cd00051">
    <property type="entry name" value="EFh"/>
    <property type="match status" value="2"/>
</dbReference>
<evidence type="ECO:0000259" key="6">
    <source>
        <dbReference type="PROSITE" id="PS50222"/>
    </source>
</evidence>
<evidence type="ECO:0000313" key="7">
    <source>
        <dbReference type="EMBL" id="KQS44060.1"/>
    </source>
</evidence>
<comment type="similarity">
    <text evidence="5">Belongs to the troponin C family.</text>
</comment>
<reference evidence="7 8" key="2">
    <citation type="journal article" date="2008" name="Bioinformatics">
        <title>Assembly reconciliation.</title>
        <authorList>
            <person name="Zimin A.V."/>
            <person name="Smith D.R."/>
            <person name="Sutton G."/>
            <person name="Yorke J.A."/>
        </authorList>
    </citation>
    <scope>NUCLEOTIDE SEQUENCE [LARGE SCALE GENOMIC DNA]</scope>
    <source>
        <strain evidence="7 8">TSC#14021-0224.01</strain>
    </source>
</reference>
<dbReference type="InterPro" id="IPR002048">
    <property type="entry name" value="EF_hand_dom"/>
</dbReference>
<dbReference type="OrthoDB" id="26525at2759"/>
<dbReference type="PROSITE" id="PS50222">
    <property type="entry name" value="EF_HAND_2"/>
    <property type="match status" value="3"/>
</dbReference>
<evidence type="ECO:0000256" key="3">
    <source>
        <dbReference type="ARBA" id="ARBA00022837"/>
    </source>
</evidence>
<keyword evidence="4" id="KW-0514">Muscle protein</keyword>
<dbReference type="SMART" id="SM00054">
    <property type="entry name" value="EFh"/>
    <property type="match status" value="4"/>
</dbReference>
<dbReference type="InterPro" id="IPR018247">
    <property type="entry name" value="EF_Hand_1_Ca_BS"/>
</dbReference>
<protein>
    <submittedName>
        <fullName evidence="7">Uncharacterized protein, isoform B</fullName>
    </submittedName>
</protein>
<dbReference type="AlphaFoldDB" id="A0A0Q5U7B2"/>
<dbReference type="InterPro" id="IPR011992">
    <property type="entry name" value="EF-hand-dom_pair"/>
</dbReference>
<dbReference type="EMBL" id="CH954178">
    <property type="protein sequence ID" value="KQS44060.1"/>
    <property type="molecule type" value="Genomic_DNA"/>
</dbReference>